<dbReference type="FunFam" id="2.60.120.650:FF:000128">
    <property type="entry name" value="Uncharacterized protein"/>
    <property type="match status" value="1"/>
</dbReference>
<dbReference type="OrthoDB" id="9547406at2759"/>
<dbReference type="PhylomeDB" id="E9HYN2"/>
<accession>E9HYN2</accession>
<evidence type="ECO:0000259" key="1">
    <source>
        <dbReference type="PROSITE" id="PS51184"/>
    </source>
</evidence>
<proteinExistence type="predicted"/>
<evidence type="ECO:0000313" key="2">
    <source>
        <dbReference type="EMBL" id="EFX63146.1"/>
    </source>
</evidence>
<dbReference type="PANTHER" id="PTHR10694">
    <property type="entry name" value="LYSINE-SPECIFIC DEMETHYLASE"/>
    <property type="match status" value="1"/>
</dbReference>
<dbReference type="SMART" id="SM00558">
    <property type="entry name" value="JmjC"/>
    <property type="match status" value="1"/>
</dbReference>
<feature type="domain" description="JmjC" evidence="1">
    <location>
        <begin position="63"/>
        <end position="244"/>
    </location>
</feature>
<dbReference type="Pfam" id="PF02373">
    <property type="entry name" value="JmjC"/>
    <property type="match status" value="1"/>
</dbReference>
<keyword evidence="3" id="KW-1185">Reference proteome</keyword>
<dbReference type="HOGENOM" id="CLU_062095_0_0_1"/>
<dbReference type="InterPro" id="IPR003347">
    <property type="entry name" value="JmjC_dom"/>
</dbReference>
<dbReference type="GO" id="GO:0032454">
    <property type="term" value="F:histone H3K9 demethylase activity"/>
    <property type="evidence" value="ECO:0000318"/>
    <property type="project" value="GO_Central"/>
</dbReference>
<dbReference type="Proteomes" id="UP000000305">
    <property type="component" value="Unassembled WGS sequence"/>
</dbReference>
<dbReference type="GO" id="GO:0010468">
    <property type="term" value="P:regulation of gene expression"/>
    <property type="evidence" value="ECO:0000318"/>
    <property type="project" value="GO_Central"/>
</dbReference>
<evidence type="ECO:0000313" key="3">
    <source>
        <dbReference type="Proteomes" id="UP000000305"/>
    </source>
</evidence>
<dbReference type="AlphaFoldDB" id="E9HYN2"/>
<protein>
    <recommendedName>
        <fullName evidence="1">JmjC domain-containing protein</fullName>
    </recommendedName>
</protein>
<dbReference type="InParanoid" id="E9HYN2"/>
<dbReference type="KEGG" id="dpx:DAPPUDRAFT_119490"/>
<dbReference type="GO" id="GO:0006338">
    <property type="term" value="P:chromatin remodeling"/>
    <property type="evidence" value="ECO:0000318"/>
    <property type="project" value="GO_Central"/>
</dbReference>
<dbReference type="GO" id="GO:0000785">
    <property type="term" value="C:chromatin"/>
    <property type="evidence" value="ECO:0000318"/>
    <property type="project" value="GO_Central"/>
</dbReference>
<dbReference type="SUPFAM" id="SSF51197">
    <property type="entry name" value="Clavaminate synthase-like"/>
    <property type="match status" value="1"/>
</dbReference>
<dbReference type="EMBL" id="GL733195">
    <property type="protein sequence ID" value="EFX63146.1"/>
    <property type="molecule type" value="Genomic_DNA"/>
</dbReference>
<dbReference type="eggNOG" id="KOG0958">
    <property type="taxonomic scope" value="Eukaryota"/>
</dbReference>
<dbReference type="GO" id="GO:0005634">
    <property type="term" value="C:nucleus"/>
    <property type="evidence" value="ECO:0000318"/>
    <property type="project" value="GO_Central"/>
</dbReference>
<dbReference type="Gene3D" id="2.60.120.650">
    <property type="entry name" value="Cupin"/>
    <property type="match status" value="1"/>
</dbReference>
<dbReference type="PROSITE" id="PS51184">
    <property type="entry name" value="JMJC"/>
    <property type="match status" value="1"/>
</dbReference>
<reference evidence="2 3" key="1">
    <citation type="journal article" date="2011" name="Science">
        <title>The ecoresponsive genome of Daphnia pulex.</title>
        <authorList>
            <person name="Colbourne J.K."/>
            <person name="Pfrender M.E."/>
            <person name="Gilbert D."/>
            <person name="Thomas W.K."/>
            <person name="Tucker A."/>
            <person name="Oakley T.H."/>
            <person name="Tokishita S."/>
            <person name="Aerts A."/>
            <person name="Arnold G.J."/>
            <person name="Basu M.K."/>
            <person name="Bauer D.J."/>
            <person name="Caceres C.E."/>
            <person name="Carmel L."/>
            <person name="Casola C."/>
            <person name="Choi J.H."/>
            <person name="Detter J.C."/>
            <person name="Dong Q."/>
            <person name="Dusheyko S."/>
            <person name="Eads B.D."/>
            <person name="Frohlich T."/>
            <person name="Geiler-Samerotte K.A."/>
            <person name="Gerlach D."/>
            <person name="Hatcher P."/>
            <person name="Jogdeo S."/>
            <person name="Krijgsveld J."/>
            <person name="Kriventseva E.V."/>
            <person name="Kultz D."/>
            <person name="Laforsch C."/>
            <person name="Lindquist E."/>
            <person name="Lopez J."/>
            <person name="Manak J.R."/>
            <person name="Muller J."/>
            <person name="Pangilinan J."/>
            <person name="Patwardhan R.P."/>
            <person name="Pitluck S."/>
            <person name="Pritham E.J."/>
            <person name="Rechtsteiner A."/>
            <person name="Rho M."/>
            <person name="Rogozin I.B."/>
            <person name="Sakarya O."/>
            <person name="Salamov A."/>
            <person name="Schaack S."/>
            <person name="Shapiro H."/>
            <person name="Shiga Y."/>
            <person name="Skalitzky C."/>
            <person name="Smith Z."/>
            <person name="Souvorov A."/>
            <person name="Sung W."/>
            <person name="Tang Z."/>
            <person name="Tsuchiya D."/>
            <person name="Tu H."/>
            <person name="Vos H."/>
            <person name="Wang M."/>
            <person name="Wolf Y.I."/>
            <person name="Yamagata H."/>
            <person name="Yamada T."/>
            <person name="Ye Y."/>
            <person name="Shaw J.R."/>
            <person name="Andrews J."/>
            <person name="Crease T.J."/>
            <person name="Tang H."/>
            <person name="Lucas S.M."/>
            <person name="Robertson H.M."/>
            <person name="Bork P."/>
            <person name="Koonin E.V."/>
            <person name="Zdobnov E.M."/>
            <person name="Grigoriev I.V."/>
            <person name="Lynch M."/>
            <person name="Boore J.L."/>
        </authorList>
    </citation>
    <scope>NUCLEOTIDE SEQUENCE [LARGE SCALE GENOMIC DNA]</scope>
</reference>
<sequence>MYQQAEKITKKKKEGHTTYNAFRKQAIEADFQRSPGYDLGGRSSFWPLMIPFLSKIAENGDFPRYVNNKGYSFFPKDNVSEWCLHSLSNSYSKYLLGQEKKLNMDGIDSVELFIGEAGSMTGWHVEDLNLGSVNFHVSGKPKMWVEVSYKHRKKVTALAEKKYPELYKDFPAADLHKNMVMLPQELLLANIPFRTLKQLPGDYVITLPEGLHFVINSGHSIAEATNYACDDWVKHRKTFPNCTCKQSKKLKGDCRTI</sequence>
<dbReference type="GO" id="GO:0051864">
    <property type="term" value="F:histone H3K36 demethylase activity"/>
    <property type="evidence" value="ECO:0000318"/>
    <property type="project" value="GO_Central"/>
</dbReference>
<organism evidence="2 3">
    <name type="scientific">Daphnia pulex</name>
    <name type="common">Water flea</name>
    <dbReference type="NCBI Taxonomy" id="6669"/>
    <lineage>
        <taxon>Eukaryota</taxon>
        <taxon>Metazoa</taxon>
        <taxon>Ecdysozoa</taxon>
        <taxon>Arthropoda</taxon>
        <taxon>Crustacea</taxon>
        <taxon>Branchiopoda</taxon>
        <taxon>Diplostraca</taxon>
        <taxon>Cladocera</taxon>
        <taxon>Anomopoda</taxon>
        <taxon>Daphniidae</taxon>
        <taxon>Daphnia</taxon>
    </lineage>
</organism>
<name>E9HYN2_DAPPU</name>
<dbReference type="PANTHER" id="PTHR10694:SF129">
    <property type="entry name" value="LYSINE-SPECIFIC DEMETHYLASE 4B-RELATED"/>
    <property type="match status" value="1"/>
</dbReference>
<gene>
    <name evidence="2" type="ORF">DAPPUDRAFT_119490</name>
</gene>